<dbReference type="GO" id="GO:0043709">
    <property type="term" value="P:cell adhesion involved in single-species biofilm formation"/>
    <property type="evidence" value="ECO:0007669"/>
    <property type="project" value="TreeGrafter"/>
</dbReference>
<dbReference type="Gene3D" id="3.30.70.270">
    <property type="match status" value="1"/>
</dbReference>
<dbReference type="InterPro" id="IPR050469">
    <property type="entry name" value="Diguanylate_Cyclase"/>
</dbReference>
<reference evidence="6 7" key="1">
    <citation type="submission" date="2019-03" db="EMBL/GenBank/DDBJ databases">
        <title>Draft Genome Sequence of Duganella callidus sp. nov., a Novel Duganella Species Isolated from Cultivated Soil.</title>
        <authorList>
            <person name="Raths R."/>
            <person name="Peta V."/>
            <person name="Bucking H."/>
        </authorList>
    </citation>
    <scope>NUCLEOTIDE SEQUENCE [LARGE SCALE GENOMIC DNA]</scope>
    <source>
        <strain evidence="6 7">DN04</strain>
    </source>
</reference>
<evidence type="ECO:0000256" key="4">
    <source>
        <dbReference type="SAM" id="Phobius"/>
    </source>
</evidence>
<keyword evidence="4" id="KW-0812">Transmembrane</keyword>
<dbReference type="GO" id="GO:0052621">
    <property type="term" value="F:diguanylate cyclase activity"/>
    <property type="evidence" value="ECO:0007669"/>
    <property type="project" value="UniProtKB-EC"/>
</dbReference>
<dbReference type="EMBL" id="SPVG01000103">
    <property type="protein sequence ID" value="TFW23885.1"/>
    <property type="molecule type" value="Genomic_DNA"/>
</dbReference>
<dbReference type="FunFam" id="3.30.70.270:FF:000001">
    <property type="entry name" value="Diguanylate cyclase domain protein"/>
    <property type="match status" value="1"/>
</dbReference>
<feature type="domain" description="GGDEF" evidence="5">
    <location>
        <begin position="239"/>
        <end position="368"/>
    </location>
</feature>
<proteinExistence type="predicted"/>
<evidence type="ECO:0000256" key="3">
    <source>
        <dbReference type="SAM" id="MobiDB-lite"/>
    </source>
</evidence>
<accession>A0A4Y9SKQ8</accession>
<feature type="compositionally biased region" description="Basic and acidic residues" evidence="3">
    <location>
        <begin position="378"/>
        <end position="389"/>
    </location>
</feature>
<name>A0A4Y9SKQ8_9BURK</name>
<dbReference type="AlphaFoldDB" id="A0A4Y9SKQ8"/>
<comment type="caution">
    <text evidence="6">The sequence shown here is derived from an EMBL/GenBank/DDBJ whole genome shotgun (WGS) entry which is preliminary data.</text>
</comment>
<dbReference type="PANTHER" id="PTHR45138">
    <property type="entry name" value="REGULATORY COMPONENTS OF SENSORY TRANSDUCTION SYSTEM"/>
    <property type="match status" value="1"/>
</dbReference>
<dbReference type="InterPro" id="IPR029787">
    <property type="entry name" value="Nucleotide_cyclase"/>
</dbReference>
<gene>
    <name evidence="6" type="ORF">E4L98_10880</name>
</gene>
<evidence type="ECO:0000256" key="2">
    <source>
        <dbReference type="ARBA" id="ARBA00034247"/>
    </source>
</evidence>
<feature type="transmembrane region" description="Helical" evidence="4">
    <location>
        <begin position="140"/>
        <end position="158"/>
    </location>
</feature>
<comment type="catalytic activity">
    <reaction evidence="2">
        <text>2 GTP = 3',3'-c-di-GMP + 2 diphosphate</text>
        <dbReference type="Rhea" id="RHEA:24898"/>
        <dbReference type="ChEBI" id="CHEBI:33019"/>
        <dbReference type="ChEBI" id="CHEBI:37565"/>
        <dbReference type="ChEBI" id="CHEBI:58805"/>
        <dbReference type="EC" id="2.7.7.65"/>
    </reaction>
</comment>
<protein>
    <recommendedName>
        <fullName evidence="1">diguanylate cyclase</fullName>
        <ecNumber evidence="1">2.7.7.65</ecNumber>
    </recommendedName>
</protein>
<dbReference type="OrthoDB" id="9813903at2"/>
<dbReference type="CDD" id="cd01949">
    <property type="entry name" value="GGDEF"/>
    <property type="match status" value="1"/>
</dbReference>
<sequence length="389" mass="43068">MATLMAGAMSVVLYSAHLNFPKEIKGLRDWAAALVLLVAGVGIFALHGNSNILLLAANVVMTWGLGLMLIGTEKFYRLRPSWRLFHITWLCIVIGLAYWLWIKPSFATRVAISSVLVFILHARAIYIICKNGERHFSTGFFGSLMLIESLLVITRGILALSSDADVNLMGAGRFASLYLAAAQFMTLMMTVGFMTVCTRRLQILLERRSTLDPLTQILNRRGFAEIYAKEHAMMRRQGSTMTLLNIDVDHFKKINDTYGHAGGDQVLIGVADTIAKAVRISDHVARFGGEEFLVLLPDTGLAPALQITERIQTAMRKPRPGRPGCTVSMGVACQTDPDESLDRLLIRADQAMYCAKQNGRNRYEIAPQSGSEPTFGHSIERDAMSECRL</sequence>
<feature type="transmembrane region" description="Helical" evidence="4">
    <location>
        <begin position="82"/>
        <end position="101"/>
    </location>
</feature>
<organism evidence="6 7">
    <name type="scientific">Duganella callida</name>
    <dbReference type="NCBI Taxonomy" id="2561932"/>
    <lineage>
        <taxon>Bacteria</taxon>
        <taxon>Pseudomonadati</taxon>
        <taxon>Pseudomonadota</taxon>
        <taxon>Betaproteobacteria</taxon>
        <taxon>Burkholderiales</taxon>
        <taxon>Oxalobacteraceae</taxon>
        <taxon>Telluria group</taxon>
        <taxon>Duganella</taxon>
    </lineage>
</organism>
<dbReference type="Proteomes" id="UP000297729">
    <property type="component" value="Unassembled WGS sequence"/>
</dbReference>
<evidence type="ECO:0000256" key="1">
    <source>
        <dbReference type="ARBA" id="ARBA00012528"/>
    </source>
</evidence>
<dbReference type="NCBIfam" id="TIGR00254">
    <property type="entry name" value="GGDEF"/>
    <property type="match status" value="1"/>
</dbReference>
<evidence type="ECO:0000313" key="7">
    <source>
        <dbReference type="Proteomes" id="UP000297729"/>
    </source>
</evidence>
<dbReference type="PANTHER" id="PTHR45138:SF9">
    <property type="entry name" value="DIGUANYLATE CYCLASE DGCM-RELATED"/>
    <property type="match status" value="1"/>
</dbReference>
<feature type="transmembrane region" description="Helical" evidence="4">
    <location>
        <begin position="52"/>
        <end position="70"/>
    </location>
</feature>
<dbReference type="SUPFAM" id="SSF55073">
    <property type="entry name" value="Nucleotide cyclase"/>
    <property type="match status" value="1"/>
</dbReference>
<dbReference type="EC" id="2.7.7.65" evidence="1"/>
<evidence type="ECO:0000313" key="6">
    <source>
        <dbReference type="EMBL" id="TFW23885.1"/>
    </source>
</evidence>
<feature type="transmembrane region" description="Helical" evidence="4">
    <location>
        <begin position="178"/>
        <end position="198"/>
    </location>
</feature>
<keyword evidence="4" id="KW-1133">Transmembrane helix</keyword>
<dbReference type="InterPro" id="IPR043128">
    <property type="entry name" value="Rev_trsase/Diguanyl_cyclase"/>
</dbReference>
<evidence type="ECO:0000259" key="5">
    <source>
        <dbReference type="PROSITE" id="PS50887"/>
    </source>
</evidence>
<keyword evidence="7" id="KW-1185">Reference proteome</keyword>
<dbReference type="SMART" id="SM00267">
    <property type="entry name" value="GGDEF"/>
    <property type="match status" value="1"/>
</dbReference>
<dbReference type="GO" id="GO:0005886">
    <property type="term" value="C:plasma membrane"/>
    <property type="evidence" value="ECO:0007669"/>
    <property type="project" value="TreeGrafter"/>
</dbReference>
<keyword evidence="4" id="KW-0472">Membrane</keyword>
<feature type="region of interest" description="Disordered" evidence="3">
    <location>
        <begin position="364"/>
        <end position="389"/>
    </location>
</feature>
<dbReference type="PROSITE" id="PS50887">
    <property type="entry name" value="GGDEF"/>
    <property type="match status" value="1"/>
</dbReference>
<feature type="transmembrane region" description="Helical" evidence="4">
    <location>
        <begin position="30"/>
        <end position="46"/>
    </location>
</feature>
<dbReference type="InterPro" id="IPR000160">
    <property type="entry name" value="GGDEF_dom"/>
</dbReference>
<dbReference type="Pfam" id="PF00990">
    <property type="entry name" value="GGDEF"/>
    <property type="match status" value="1"/>
</dbReference>
<feature type="transmembrane region" description="Helical" evidence="4">
    <location>
        <begin position="107"/>
        <end position="128"/>
    </location>
</feature>
<dbReference type="GO" id="GO:1902201">
    <property type="term" value="P:negative regulation of bacterial-type flagellum-dependent cell motility"/>
    <property type="evidence" value="ECO:0007669"/>
    <property type="project" value="TreeGrafter"/>
</dbReference>